<organism evidence="1 2">
    <name type="scientific">Flavobacterium aurantiibacter</name>
    <dbReference type="NCBI Taxonomy" id="2023067"/>
    <lineage>
        <taxon>Bacteria</taxon>
        <taxon>Pseudomonadati</taxon>
        <taxon>Bacteroidota</taxon>
        <taxon>Flavobacteriia</taxon>
        <taxon>Flavobacteriales</taxon>
        <taxon>Flavobacteriaceae</taxon>
        <taxon>Flavobacterium</taxon>
    </lineage>
</organism>
<comment type="caution">
    <text evidence="1">The sequence shown here is derived from an EMBL/GenBank/DDBJ whole genome shotgun (WGS) entry which is preliminary data.</text>
</comment>
<protein>
    <submittedName>
        <fullName evidence="1">Uncharacterized protein</fullName>
    </submittedName>
</protein>
<evidence type="ECO:0000313" key="1">
    <source>
        <dbReference type="EMBL" id="OYQ48196.1"/>
    </source>
</evidence>
<proteinExistence type="predicted"/>
<evidence type="ECO:0000313" key="2">
    <source>
        <dbReference type="Proteomes" id="UP000216035"/>
    </source>
</evidence>
<sequence length="308" mass="36153">MLKVYIQIAFIIITFKTAAQTFLTLDNDTHELIEEVNYALLYKGDTVARAITKVNEFNRINESTRFDSLYLYKFDYEDLIIPKSKIDTLIYLNKKILFLDEVVISNKRDNTIQLGELNRFVKRRSTRITDSIHGGILFTNPYNKTLNVRKVDFFIDKAVYETNVVVKFFTIGKTKLSDKLQINNEIYTSDVVTISPKQKGKIEVPLTQVYELKPMEQIFVSIKLLNYNKEGQSNFMPELKEQTKLKYQISERTDFYNRYFRQKSKTSSEEFINVNAFFNYDYAYQFKRKPHKSILVAPAIVLYGVLAD</sequence>
<accession>A0A256A390</accession>
<name>A0A256A390_9FLAO</name>
<keyword evidence="2" id="KW-1185">Reference proteome</keyword>
<gene>
    <name evidence="1" type="ORF">CHX27_02565</name>
</gene>
<dbReference type="Proteomes" id="UP000216035">
    <property type="component" value="Unassembled WGS sequence"/>
</dbReference>
<dbReference type="OrthoDB" id="1350422at2"/>
<dbReference type="AlphaFoldDB" id="A0A256A390"/>
<reference evidence="1 2" key="1">
    <citation type="submission" date="2017-07" db="EMBL/GenBank/DDBJ databases">
        <title>Flavobacterium cyanobacteriorum sp. nov., isolated from cyanobacterial aggregates in a eutrophic lake.</title>
        <authorList>
            <person name="Cai H."/>
        </authorList>
    </citation>
    <scope>NUCLEOTIDE SEQUENCE [LARGE SCALE GENOMIC DNA]</scope>
    <source>
        <strain evidence="1 2">TH167</strain>
    </source>
</reference>
<dbReference type="RefSeq" id="WP_094485201.1">
    <property type="nucleotide sequence ID" value="NZ_NOXX01000134.1"/>
</dbReference>
<dbReference type="EMBL" id="NOXX01000134">
    <property type="protein sequence ID" value="OYQ48196.1"/>
    <property type="molecule type" value="Genomic_DNA"/>
</dbReference>